<dbReference type="Proteomes" id="UP000032233">
    <property type="component" value="Unassembled WGS sequence"/>
</dbReference>
<evidence type="ECO:0000256" key="1">
    <source>
        <dbReference type="SAM" id="MobiDB-lite"/>
    </source>
</evidence>
<dbReference type="InParanoid" id="A0A0D2JZF7"/>
<name>A0A0D2JZF7_9BACT</name>
<gene>
    <name evidence="2" type="ORF">X474_07135</name>
</gene>
<feature type="region of interest" description="Disordered" evidence="1">
    <location>
        <begin position="1"/>
        <end position="30"/>
    </location>
</feature>
<dbReference type="EMBL" id="AZAC01000008">
    <property type="protein sequence ID" value="KIX14915.1"/>
    <property type="molecule type" value="Genomic_DNA"/>
</dbReference>
<keyword evidence="3" id="KW-1185">Reference proteome</keyword>
<comment type="caution">
    <text evidence="2">The sequence shown here is derived from an EMBL/GenBank/DDBJ whole genome shotgun (WGS) entry which is preliminary data.</text>
</comment>
<protein>
    <submittedName>
        <fullName evidence="2">Uncharacterized protein</fullName>
    </submittedName>
</protein>
<sequence length="39" mass="4119">MPGLQAGREGMGTSALELPVQDPDQARQNQGLVQAELVI</sequence>
<reference evidence="2 3" key="1">
    <citation type="submission" date="2013-11" db="EMBL/GenBank/DDBJ databases">
        <title>Metagenomic analysis of a methanogenic consortium involved in long chain n-alkane degradation.</title>
        <authorList>
            <person name="Davidova I.A."/>
            <person name="Callaghan A.V."/>
            <person name="Wawrik B."/>
            <person name="Pruitt S."/>
            <person name="Marks C."/>
            <person name="Duncan K.E."/>
            <person name="Suflita J.M."/>
        </authorList>
    </citation>
    <scope>NUCLEOTIDE SEQUENCE [LARGE SCALE GENOMIC DNA]</scope>
    <source>
        <strain evidence="2 3">SPR</strain>
    </source>
</reference>
<evidence type="ECO:0000313" key="3">
    <source>
        <dbReference type="Proteomes" id="UP000032233"/>
    </source>
</evidence>
<dbReference type="AlphaFoldDB" id="A0A0D2JZF7"/>
<organism evidence="2 3">
    <name type="scientific">Dethiosulfatarculus sandiegensis</name>
    <dbReference type="NCBI Taxonomy" id="1429043"/>
    <lineage>
        <taxon>Bacteria</taxon>
        <taxon>Pseudomonadati</taxon>
        <taxon>Thermodesulfobacteriota</taxon>
        <taxon>Desulfarculia</taxon>
        <taxon>Desulfarculales</taxon>
        <taxon>Desulfarculaceae</taxon>
        <taxon>Dethiosulfatarculus</taxon>
    </lineage>
</organism>
<proteinExistence type="predicted"/>
<evidence type="ECO:0000313" key="2">
    <source>
        <dbReference type="EMBL" id="KIX14915.1"/>
    </source>
</evidence>
<accession>A0A0D2JZF7</accession>